<evidence type="ECO:0000313" key="3">
    <source>
        <dbReference type="Proteomes" id="UP001596461"/>
    </source>
</evidence>
<keyword evidence="3" id="KW-1185">Reference proteome</keyword>
<dbReference type="AlphaFoldDB" id="A0ABD5WF89"/>
<protein>
    <submittedName>
        <fullName evidence="2">Uncharacterized protein</fullName>
    </submittedName>
</protein>
<feature type="compositionally biased region" description="Acidic residues" evidence="1">
    <location>
        <begin position="131"/>
        <end position="142"/>
    </location>
</feature>
<evidence type="ECO:0000313" key="2">
    <source>
        <dbReference type="EMBL" id="MFC7070624.1"/>
    </source>
</evidence>
<reference evidence="2 3" key="1">
    <citation type="journal article" date="2019" name="Int. J. Syst. Evol. Microbiol.">
        <title>The Global Catalogue of Microorganisms (GCM) 10K type strain sequencing project: providing services to taxonomists for standard genome sequencing and annotation.</title>
        <authorList>
            <consortium name="The Broad Institute Genomics Platform"/>
            <consortium name="The Broad Institute Genome Sequencing Center for Infectious Disease"/>
            <person name="Wu L."/>
            <person name="Ma J."/>
        </authorList>
    </citation>
    <scope>NUCLEOTIDE SEQUENCE [LARGE SCALE GENOMIC DNA]</scope>
    <source>
        <strain evidence="2 3">DT31</strain>
    </source>
</reference>
<accession>A0ABD5WF89</accession>
<feature type="region of interest" description="Disordered" evidence="1">
    <location>
        <begin position="127"/>
        <end position="154"/>
    </location>
</feature>
<dbReference type="EMBL" id="JBHTAH010000012">
    <property type="protein sequence ID" value="MFC7070624.1"/>
    <property type="molecule type" value="Genomic_DNA"/>
</dbReference>
<name>A0ABD5WF89_9EURY</name>
<dbReference type="RefSeq" id="WP_390210879.1">
    <property type="nucleotide sequence ID" value="NZ_JBHTAH010000012.1"/>
</dbReference>
<gene>
    <name evidence="2" type="ORF">ACFQL9_13300</name>
</gene>
<comment type="caution">
    <text evidence="2">The sequence shown here is derived from an EMBL/GenBank/DDBJ whole genome shotgun (WGS) entry which is preliminary data.</text>
</comment>
<sequence>MNLEELTTSEVEILLDGERWNTRQLSLDQSSIEADFRFRRPGDYSIEMRAEGQLPEGIDYLREQESLDFQPPKAHVAWEVTVTPDSDHDPATQQSDGLNAWSLLTDLLAVVAIIEYAQDAWGRMRGQVDDATSEEDTDDDEQAVNMTLDDFRRE</sequence>
<dbReference type="Proteomes" id="UP001596461">
    <property type="component" value="Unassembled WGS sequence"/>
</dbReference>
<evidence type="ECO:0000256" key="1">
    <source>
        <dbReference type="SAM" id="MobiDB-lite"/>
    </source>
</evidence>
<organism evidence="2 3">
    <name type="scientific">Halobaculum lipolyticum</name>
    <dbReference type="NCBI Taxonomy" id="3032001"/>
    <lineage>
        <taxon>Archaea</taxon>
        <taxon>Methanobacteriati</taxon>
        <taxon>Methanobacteriota</taxon>
        <taxon>Stenosarchaea group</taxon>
        <taxon>Halobacteria</taxon>
        <taxon>Halobacteriales</taxon>
        <taxon>Haloferacaceae</taxon>
        <taxon>Halobaculum</taxon>
    </lineage>
</organism>
<proteinExistence type="predicted"/>